<protein>
    <recommendedName>
        <fullName evidence="4">DUF2953 domain-containing protein</fullName>
    </recommendedName>
</protein>
<dbReference type="InterPro" id="IPR021338">
    <property type="entry name" value="DUF2953"/>
</dbReference>
<sequence precursor="true">MVALIITLKIISYVFLIIAALILLIIFVPFKYYAEGAKNETIVVKGYANWLFGAVTIRFNYNTQDGFDTKFNLFGIKKGFKKKNESEPLKQVRESKLKKTKDKPAYSYFTYEVFMRGLKSVFKILNHFKPSIFRIDAEVGFEDPMYTGLLCAIRNTWFASFNKDSIRIETNFEEETLEGSFLIGGGIQIFYLILVGIEFVFSKPFKSILFKNMKYKIKRRLKKWRKVSIFVKT</sequence>
<proteinExistence type="predicted"/>
<keyword evidence="1" id="KW-1133">Transmembrane helix</keyword>
<dbReference type="OrthoDB" id="1739345at2"/>
<dbReference type="STRING" id="394503.Ccel_0377"/>
<gene>
    <name evidence="2" type="ordered locus">Ccel_0377</name>
</gene>
<dbReference type="AlphaFoldDB" id="B8I5U5"/>
<dbReference type="Proteomes" id="UP000001349">
    <property type="component" value="Chromosome"/>
</dbReference>
<evidence type="ECO:0008006" key="4">
    <source>
        <dbReference type="Google" id="ProtNLM"/>
    </source>
</evidence>
<keyword evidence="1" id="KW-0472">Membrane</keyword>
<feature type="transmembrane region" description="Helical" evidence="1">
    <location>
        <begin position="6"/>
        <end position="30"/>
    </location>
</feature>
<dbReference type="RefSeq" id="WP_012634825.1">
    <property type="nucleotide sequence ID" value="NC_011898.1"/>
</dbReference>
<keyword evidence="3" id="KW-1185">Reference proteome</keyword>
<keyword evidence="1" id="KW-0812">Transmembrane</keyword>
<accession>B8I5U5</accession>
<evidence type="ECO:0000256" key="1">
    <source>
        <dbReference type="SAM" id="Phobius"/>
    </source>
</evidence>
<dbReference type="KEGG" id="cce:Ccel_0377"/>
<dbReference type="HOGENOM" id="CLU_050652_2_0_9"/>
<evidence type="ECO:0000313" key="2">
    <source>
        <dbReference type="EMBL" id="ACL74762.1"/>
    </source>
</evidence>
<dbReference type="EMBL" id="CP001348">
    <property type="protein sequence ID" value="ACL74762.1"/>
    <property type="molecule type" value="Genomic_DNA"/>
</dbReference>
<dbReference type="Pfam" id="PF11167">
    <property type="entry name" value="DUF2953"/>
    <property type="match status" value="1"/>
</dbReference>
<dbReference type="eggNOG" id="ENOG50332HT">
    <property type="taxonomic scope" value="Bacteria"/>
</dbReference>
<name>B8I5U5_RUMCH</name>
<organism evidence="2 3">
    <name type="scientific">Ruminiclostridium cellulolyticum (strain ATCC 35319 / DSM 5812 / JCM 6584 / H10)</name>
    <name type="common">Clostridium cellulolyticum</name>
    <dbReference type="NCBI Taxonomy" id="394503"/>
    <lineage>
        <taxon>Bacteria</taxon>
        <taxon>Bacillati</taxon>
        <taxon>Bacillota</taxon>
        <taxon>Clostridia</taxon>
        <taxon>Eubacteriales</taxon>
        <taxon>Oscillospiraceae</taxon>
        <taxon>Ruminiclostridium</taxon>
    </lineage>
</organism>
<feature type="transmembrane region" description="Helical" evidence="1">
    <location>
        <begin position="181"/>
        <end position="201"/>
    </location>
</feature>
<reference evidence="2 3" key="1">
    <citation type="submission" date="2009-01" db="EMBL/GenBank/DDBJ databases">
        <title>Complete sequence of Clostridium cellulolyticum H10.</title>
        <authorList>
            <consortium name="US DOE Joint Genome Institute"/>
            <person name="Lucas S."/>
            <person name="Copeland A."/>
            <person name="Lapidus A."/>
            <person name="Glavina del Rio T."/>
            <person name="Dalin E."/>
            <person name="Tice H."/>
            <person name="Bruce D."/>
            <person name="Goodwin L."/>
            <person name="Pitluck S."/>
            <person name="Chertkov O."/>
            <person name="Saunders E."/>
            <person name="Brettin T."/>
            <person name="Detter J.C."/>
            <person name="Han C."/>
            <person name="Larimer F."/>
            <person name="Land M."/>
            <person name="Hauser L."/>
            <person name="Kyrpides N."/>
            <person name="Ivanova N."/>
            <person name="Zhou J."/>
            <person name="Richardson P."/>
        </authorList>
    </citation>
    <scope>NUCLEOTIDE SEQUENCE [LARGE SCALE GENOMIC DNA]</scope>
    <source>
        <strain evidence="3">ATCC 35319 / DSM 5812 / JCM 6584 / H10</strain>
    </source>
</reference>
<evidence type="ECO:0000313" key="3">
    <source>
        <dbReference type="Proteomes" id="UP000001349"/>
    </source>
</evidence>